<comment type="similarity">
    <text evidence="3 15">Belongs to the ATPase alpha/beta chains family.</text>
</comment>
<dbReference type="Gene3D" id="3.40.50.300">
    <property type="entry name" value="P-loop containing nucleotide triphosphate hydrolases"/>
    <property type="match status" value="1"/>
</dbReference>
<proteinExistence type="inferred from homology"/>
<evidence type="ECO:0000313" key="20">
    <source>
        <dbReference type="Proteomes" id="UP001161405"/>
    </source>
</evidence>
<dbReference type="NCBIfam" id="NF009884">
    <property type="entry name" value="PRK13343.1"/>
    <property type="match status" value="1"/>
</dbReference>
<evidence type="ECO:0000256" key="6">
    <source>
        <dbReference type="ARBA" id="ARBA00022741"/>
    </source>
</evidence>
<dbReference type="InterPro" id="IPR038376">
    <property type="entry name" value="ATP_synth_asu_C_sf"/>
</dbReference>
<keyword evidence="11 15" id="KW-0472">Membrane</keyword>
<evidence type="ECO:0000256" key="11">
    <source>
        <dbReference type="ARBA" id="ARBA00023136"/>
    </source>
</evidence>
<dbReference type="InterPro" id="IPR020003">
    <property type="entry name" value="ATPase_a/bsu_AS"/>
</dbReference>
<dbReference type="InterPro" id="IPR000194">
    <property type="entry name" value="ATPase_F1/V1/A1_a/bsu_nucl-bd"/>
</dbReference>
<evidence type="ECO:0000256" key="12">
    <source>
        <dbReference type="ARBA" id="ARBA00023196"/>
    </source>
</evidence>
<dbReference type="InterPro" id="IPR000793">
    <property type="entry name" value="ATP_synth_asu_C"/>
</dbReference>
<comment type="catalytic activity">
    <reaction evidence="15">
        <text>ATP + H2O + 4 H(+)(in) = ADP + phosphate + 5 H(+)(out)</text>
        <dbReference type="Rhea" id="RHEA:57720"/>
        <dbReference type="ChEBI" id="CHEBI:15377"/>
        <dbReference type="ChEBI" id="CHEBI:15378"/>
        <dbReference type="ChEBI" id="CHEBI:30616"/>
        <dbReference type="ChEBI" id="CHEBI:43474"/>
        <dbReference type="ChEBI" id="CHEBI:456216"/>
        <dbReference type="EC" id="7.1.2.2"/>
    </reaction>
</comment>
<evidence type="ECO:0000313" key="19">
    <source>
        <dbReference type="EMBL" id="GLQ16636.1"/>
    </source>
</evidence>
<evidence type="ECO:0000256" key="13">
    <source>
        <dbReference type="ARBA" id="ARBA00023310"/>
    </source>
</evidence>
<feature type="binding site" evidence="15">
    <location>
        <begin position="169"/>
        <end position="176"/>
    </location>
    <ligand>
        <name>ATP</name>
        <dbReference type="ChEBI" id="CHEBI:30616"/>
    </ligand>
</feature>
<dbReference type="RefSeq" id="WP_284362310.1">
    <property type="nucleotide sequence ID" value="NZ_BSNI01000002.1"/>
</dbReference>
<keyword evidence="15" id="KW-1003">Cell membrane</keyword>
<evidence type="ECO:0000256" key="9">
    <source>
        <dbReference type="ARBA" id="ARBA00022967"/>
    </source>
</evidence>
<dbReference type="Gene3D" id="1.20.150.20">
    <property type="entry name" value="ATP synthase alpha/beta chain, C-terminal domain"/>
    <property type="match status" value="1"/>
</dbReference>
<keyword evidence="10 15" id="KW-0406">Ion transport</keyword>
<dbReference type="Pfam" id="PF02874">
    <property type="entry name" value="ATP-synt_ab_N"/>
    <property type="match status" value="1"/>
</dbReference>
<dbReference type="EC" id="7.1.2.2" evidence="15"/>
<dbReference type="InterPro" id="IPR027417">
    <property type="entry name" value="P-loop_NTPase"/>
</dbReference>
<keyword evidence="9 15" id="KW-1278">Translocase</keyword>
<dbReference type="Proteomes" id="UP001161405">
    <property type="component" value="Unassembled WGS sequence"/>
</dbReference>
<feature type="site" description="Required for activity" evidence="15">
    <location>
        <position position="370"/>
    </location>
</feature>
<comment type="caution">
    <text evidence="19">The sequence shown here is derived from an EMBL/GenBank/DDBJ whole genome shotgun (WGS) entry which is preliminary data.</text>
</comment>
<dbReference type="EMBL" id="BSNI01000002">
    <property type="protein sequence ID" value="GLQ16636.1"/>
    <property type="molecule type" value="Genomic_DNA"/>
</dbReference>
<evidence type="ECO:0000256" key="4">
    <source>
        <dbReference type="ARBA" id="ARBA00022448"/>
    </source>
</evidence>
<evidence type="ECO:0000256" key="14">
    <source>
        <dbReference type="ARBA" id="ARBA00026013"/>
    </source>
</evidence>
<keyword evidence="7 15" id="KW-0375">Hydrogen ion transport</keyword>
<name>A0ABQ5UNM1_9HYPH</name>
<evidence type="ECO:0000256" key="3">
    <source>
        <dbReference type="ARBA" id="ARBA00008936"/>
    </source>
</evidence>
<feature type="domain" description="ATPase F1/V1/A1 complex alpha/beta subunit nucleotide-binding" evidence="16">
    <location>
        <begin position="149"/>
        <end position="372"/>
    </location>
</feature>
<dbReference type="Pfam" id="PF00006">
    <property type="entry name" value="ATP-synt_ab"/>
    <property type="match status" value="1"/>
</dbReference>
<keyword evidence="13 15" id="KW-0066">ATP synthesis</keyword>
<feature type="domain" description="ATP synthase alpha subunit C-terminal" evidence="17">
    <location>
        <begin position="379"/>
        <end position="501"/>
    </location>
</feature>
<accession>A0ABQ5UNM1</accession>
<dbReference type="Gene3D" id="2.40.30.20">
    <property type="match status" value="1"/>
</dbReference>
<keyword evidence="20" id="KW-1185">Reference proteome</keyword>
<gene>
    <name evidence="15 19" type="primary">atpA</name>
    <name evidence="19" type="ORF">GCM10007879_08850</name>
</gene>
<dbReference type="InterPro" id="IPR033732">
    <property type="entry name" value="ATP_synth_F1_a_nt-bd_dom"/>
</dbReference>
<keyword evidence="8 15" id="KW-0067">ATP-binding</keyword>
<dbReference type="PANTHER" id="PTHR48082">
    <property type="entry name" value="ATP SYNTHASE SUBUNIT ALPHA, MITOCHONDRIAL"/>
    <property type="match status" value="1"/>
</dbReference>
<evidence type="ECO:0000259" key="17">
    <source>
        <dbReference type="Pfam" id="PF00306"/>
    </source>
</evidence>
<evidence type="ECO:0000256" key="15">
    <source>
        <dbReference type="HAMAP-Rule" id="MF_01346"/>
    </source>
</evidence>
<evidence type="ECO:0000259" key="16">
    <source>
        <dbReference type="Pfam" id="PF00006"/>
    </source>
</evidence>
<keyword evidence="5" id="KW-0997">Cell inner membrane</keyword>
<evidence type="ECO:0000256" key="5">
    <source>
        <dbReference type="ARBA" id="ARBA00022519"/>
    </source>
</evidence>
<evidence type="ECO:0000256" key="1">
    <source>
        <dbReference type="ARBA" id="ARBA00003784"/>
    </source>
</evidence>
<dbReference type="SUPFAM" id="SSF52540">
    <property type="entry name" value="P-loop containing nucleoside triphosphate hydrolases"/>
    <property type="match status" value="1"/>
</dbReference>
<dbReference type="InterPro" id="IPR023366">
    <property type="entry name" value="ATP_synth_asu-like_sf"/>
</dbReference>
<sequence length="510" mass="54694">MDIKAAEISAILKDQIKEFGKEAQVSEVGQVLSVGDGIARVYGLDNVQAGELVEFPGGIKGMALNLEADNVGVVIFGSDRSIKEGDTVKRTGAIVDVPVGPELLGRVVDGLGNPIDGKGPIKSKKRALVDVKAPGILPRKSVHEPMSTGLKSVDAMIPVGRGQRELIIGDRQTGKTAIVLDTFLNQKPAHDAGDENEKLYCIYVAVGQKRSTVAQFVKQLEDAGALEYSIVVAATASDPAPMQFLAPFTGCTMGEYFRDNGMHAVIGYDDLSKQAVAYRQMSLLLRRPPGREAYPGDVFYLHSRLLERSAKLNEDHGSGSLTALPIIETQANDVSAYIPTNVISITDGQIFLETDLFFQGIRPAVNVGLSVSRVGSSAQIKAMKQVAGSIKGELAQYREMAAFAQFGSDLDAATQKLLNRGARLVELLKQPQFSPLKTEEQVAVIFAGVEGYIDAVGVRDVQKFEQGLLGALRSKHKDLLGTIAKEKAISDDTREKLHAAIGGYAKTFAA</sequence>
<dbReference type="SUPFAM" id="SSF50615">
    <property type="entry name" value="N-terminal domain of alpha and beta subunits of F1 ATP synthase"/>
    <property type="match status" value="1"/>
</dbReference>
<dbReference type="HAMAP" id="MF_01346">
    <property type="entry name" value="ATP_synth_alpha_bact"/>
    <property type="match status" value="1"/>
</dbReference>
<dbReference type="CDD" id="cd18116">
    <property type="entry name" value="ATP-synt_F1_alpha_N"/>
    <property type="match status" value="1"/>
</dbReference>
<feature type="domain" description="ATPase F1/V1/A1 complex alpha/beta subunit N-terminal" evidence="18">
    <location>
        <begin position="25"/>
        <end position="92"/>
    </location>
</feature>
<comment type="subcellular location">
    <subcellularLocation>
        <location evidence="15">Cell membrane</location>
        <topology evidence="15">Peripheral membrane protein</topology>
    </subcellularLocation>
    <subcellularLocation>
        <location evidence="2">Membrane</location>
    </subcellularLocation>
</comment>
<protein>
    <recommendedName>
        <fullName evidence="15">ATP synthase subunit alpha</fullName>
        <ecNumber evidence="15">7.1.2.2</ecNumber>
    </recommendedName>
    <alternativeName>
        <fullName evidence="15">ATP synthase F1 sector subunit alpha</fullName>
    </alternativeName>
    <alternativeName>
        <fullName evidence="15">F-ATPase subunit alpha</fullName>
    </alternativeName>
</protein>
<dbReference type="PIRSF" id="PIRSF039088">
    <property type="entry name" value="F_ATPase_subunit_alpha"/>
    <property type="match status" value="1"/>
</dbReference>
<comment type="function">
    <text evidence="1 15">Produces ATP from ADP in the presence of a proton gradient across the membrane. The alpha chain is a regulatory subunit.</text>
</comment>
<evidence type="ECO:0000256" key="10">
    <source>
        <dbReference type="ARBA" id="ARBA00023065"/>
    </source>
</evidence>
<evidence type="ECO:0000256" key="7">
    <source>
        <dbReference type="ARBA" id="ARBA00022781"/>
    </source>
</evidence>
<evidence type="ECO:0000259" key="18">
    <source>
        <dbReference type="Pfam" id="PF02874"/>
    </source>
</evidence>
<keyword evidence="12 15" id="KW-0139">CF(1)</keyword>
<dbReference type="InterPro" id="IPR036121">
    <property type="entry name" value="ATPase_F1/V1/A1_a/bsu_N_sf"/>
</dbReference>
<dbReference type="NCBIfam" id="TIGR00962">
    <property type="entry name" value="atpA"/>
    <property type="match status" value="1"/>
</dbReference>
<reference evidence="19" key="1">
    <citation type="journal article" date="2014" name="Int. J. Syst. Evol. Microbiol.">
        <title>Complete genome of a new Firmicutes species belonging to the dominant human colonic microbiota ('Ruminococcus bicirculans') reveals two chromosomes and a selective capacity to utilize plant glucans.</title>
        <authorList>
            <consortium name="NISC Comparative Sequencing Program"/>
            <person name="Wegmann U."/>
            <person name="Louis P."/>
            <person name="Goesmann A."/>
            <person name="Henrissat B."/>
            <person name="Duncan S.H."/>
            <person name="Flint H.J."/>
        </authorList>
    </citation>
    <scope>NUCLEOTIDE SEQUENCE</scope>
    <source>
        <strain evidence="19">NBRC 107169</strain>
    </source>
</reference>
<keyword evidence="4 15" id="KW-0813">Transport</keyword>
<dbReference type="CDD" id="cd01132">
    <property type="entry name" value="F1-ATPase_alpha_CD"/>
    <property type="match status" value="1"/>
</dbReference>
<dbReference type="PANTHER" id="PTHR48082:SF2">
    <property type="entry name" value="ATP SYNTHASE SUBUNIT ALPHA, MITOCHONDRIAL"/>
    <property type="match status" value="1"/>
</dbReference>
<dbReference type="InterPro" id="IPR004100">
    <property type="entry name" value="ATPase_F1/V1/A1_a/bsu_N"/>
</dbReference>
<organism evidence="19 20">
    <name type="scientific">Maritalea porphyrae</name>
    <dbReference type="NCBI Taxonomy" id="880732"/>
    <lineage>
        <taxon>Bacteria</taxon>
        <taxon>Pseudomonadati</taxon>
        <taxon>Pseudomonadota</taxon>
        <taxon>Alphaproteobacteria</taxon>
        <taxon>Hyphomicrobiales</taxon>
        <taxon>Devosiaceae</taxon>
        <taxon>Maritalea</taxon>
    </lineage>
</organism>
<dbReference type="InterPro" id="IPR005294">
    <property type="entry name" value="ATP_synth_F1_asu"/>
</dbReference>
<evidence type="ECO:0000256" key="2">
    <source>
        <dbReference type="ARBA" id="ARBA00004370"/>
    </source>
</evidence>
<evidence type="ECO:0000256" key="8">
    <source>
        <dbReference type="ARBA" id="ARBA00022840"/>
    </source>
</evidence>
<dbReference type="CDD" id="cd18113">
    <property type="entry name" value="ATP-synt_F1_alpha_C"/>
    <property type="match status" value="1"/>
</dbReference>
<dbReference type="Pfam" id="PF00306">
    <property type="entry name" value="ATP-synt_ab_C"/>
    <property type="match status" value="1"/>
</dbReference>
<comment type="subunit">
    <text evidence="14">F-type ATPases have 2 components, CF(1) - the catalytic core - and CF(0) - the membrane proton channel. CF(1) has five subunits: alpha(3), beta(3), gamma(1), delta(1), epsilon(1). CF(0) has four main subunits: a(1), b(1), b'(1) and c(9-12).</text>
</comment>
<keyword evidence="6 15" id="KW-0547">Nucleotide-binding</keyword>
<reference evidence="19" key="2">
    <citation type="submission" date="2023-01" db="EMBL/GenBank/DDBJ databases">
        <title>Draft genome sequence of Maritalea porphyrae strain NBRC 107169.</title>
        <authorList>
            <person name="Sun Q."/>
            <person name="Mori K."/>
        </authorList>
    </citation>
    <scope>NUCLEOTIDE SEQUENCE</scope>
    <source>
        <strain evidence="19">NBRC 107169</strain>
    </source>
</reference>
<dbReference type="PROSITE" id="PS00152">
    <property type="entry name" value="ATPASE_ALPHA_BETA"/>
    <property type="match status" value="1"/>
</dbReference>
<dbReference type="SUPFAM" id="SSF47917">
    <property type="entry name" value="C-terminal domain of alpha and beta subunits of F1 ATP synthase"/>
    <property type="match status" value="1"/>
</dbReference>